<reference evidence="3" key="1">
    <citation type="submission" date="2016-06" db="UniProtKB">
        <authorList>
            <consortium name="WormBaseParasite"/>
        </authorList>
    </citation>
    <scope>IDENTIFICATION</scope>
</reference>
<keyword evidence="2" id="KW-1185">Reference proteome</keyword>
<dbReference type="Proteomes" id="UP000279833">
    <property type="component" value="Unassembled WGS sequence"/>
</dbReference>
<evidence type="ECO:0000313" key="1">
    <source>
        <dbReference type="EMBL" id="VDP71934.1"/>
    </source>
</evidence>
<name>A0A183KZ56_9TREM</name>
<protein>
    <submittedName>
        <fullName evidence="1 3">Uncharacterized protein</fullName>
    </submittedName>
</protein>
<accession>A0A183KZ56</accession>
<proteinExistence type="predicted"/>
<evidence type="ECO:0000313" key="2">
    <source>
        <dbReference type="Proteomes" id="UP000279833"/>
    </source>
</evidence>
<sequence>MKSNLIVTHGIMISCQLGIHISTSGYTCIKITIQQVEHNFGGRINSWKVGI</sequence>
<reference evidence="1 2" key="2">
    <citation type="submission" date="2018-11" db="EMBL/GenBank/DDBJ databases">
        <authorList>
            <consortium name="Pathogen Informatics"/>
        </authorList>
    </citation>
    <scope>NUCLEOTIDE SEQUENCE [LARGE SCALE GENOMIC DNA]</scope>
    <source>
        <strain evidence="1">Dakar</strain>
        <strain evidence="2">Dakar, Senegal</strain>
    </source>
</reference>
<dbReference type="EMBL" id="UZAK01044119">
    <property type="protein sequence ID" value="VDP71934.1"/>
    <property type="molecule type" value="Genomic_DNA"/>
</dbReference>
<dbReference type="AlphaFoldDB" id="A0A183KZ56"/>
<gene>
    <name evidence="1" type="ORF">SCUD_LOCUS20353</name>
</gene>
<organism evidence="3">
    <name type="scientific">Schistosoma curassoni</name>
    <dbReference type="NCBI Taxonomy" id="6186"/>
    <lineage>
        <taxon>Eukaryota</taxon>
        <taxon>Metazoa</taxon>
        <taxon>Spiralia</taxon>
        <taxon>Lophotrochozoa</taxon>
        <taxon>Platyhelminthes</taxon>
        <taxon>Trematoda</taxon>
        <taxon>Digenea</taxon>
        <taxon>Strigeidida</taxon>
        <taxon>Schistosomatoidea</taxon>
        <taxon>Schistosomatidae</taxon>
        <taxon>Schistosoma</taxon>
    </lineage>
</organism>
<dbReference type="WBParaSite" id="SCUD_0002035601-mRNA-1">
    <property type="protein sequence ID" value="SCUD_0002035601-mRNA-1"/>
    <property type="gene ID" value="SCUD_0002035601"/>
</dbReference>
<evidence type="ECO:0000313" key="3">
    <source>
        <dbReference type="WBParaSite" id="SCUD_0002035601-mRNA-1"/>
    </source>
</evidence>
<dbReference type="PROSITE" id="PS51257">
    <property type="entry name" value="PROKAR_LIPOPROTEIN"/>
    <property type="match status" value="1"/>
</dbReference>